<gene>
    <name evidence="1" type="ORF">Lstg_2440</name>
    <name evidence="2" type="ORF">NCTC11991_01206</name>
</gene>
<keyword evidence="3" id="KW-1185">Reference proteome</keyword>
<organism evidence="2 4">
    <name type="scientific">Legionella steigerwaltii</name>
    <dbReference type="NCBI Taxonomy" id="460"/>
    <lineage>
        <taxon>Bacteria</taxon>
        <taxon>Pseudomonadati</taxon>
        <taxon>Pseudomonadota</taxon>
        <taxon>Gammaproteobacteria</taxon>
        <taxon>Legionellales</taxon>
        <taxon>Legionellaceae</taxon>
        <taxon>Legionella</taxon>
    </lineage>
</organism>
<accession>A0A378L7C8</accession>
<dbReference type="Proteomes" id="UP000054820">
    <property type="component" value="Unassembled WGS sequence"/>
</dbReference>
<protein>
    <submittedName>
        <fullName evidence="2">Uncharacterized protein</fullName>
    </submittedName>
</protein>
<dbReference type="EMBL" id="LNYZ01000021">
    <property type="protein sequence ID" value="KTD75413.1"/>
    <property type="molecule type" value="Genomic_DNA"/>
</dbReference>
<sequence length="222" mass="25794">MKVFADCQKHLVKEKRENKDSRESITGVTKDLIVQYKKFAENADLYKKRVQEVSLAVADHKLRNIKDGERINLKEVIPHITEVYKQAYKEAHNPFWRWIKDRFRNSDRTKEIDFLNKVSEQEGCTEFIRHQAACLVYKKIIDTEAFGVRTKLGEGSKLAKLLEGAIKGKPDIVDGDEDLFNFLNNKDLQDAIPESLRIYLAVNTSDYLQKPKDVYQDVNISM</sequence>
<reference evidence="2 4" key="2">
    <citation type="submission" date="2018-06" db="EMBL/GenBank/DDBJ databases">
        <authorList>
            <consortium name="Pathogen Informatics"/>
            <person name="Doyle S."/>
        </authorList>
    </citation>
    <scope>NUCLEOTIDE SEQUENCE [LARGE SCALE GENOMIC DNA]</scope>
    <source>
        <strain evidence="2 4">NCTC11991</strain>
    </source>
</reference>
<evidence type="ECO:0000313" key="2">
    <source>
        <dbReference type="EMBL" id="STY22617.1"/>
    </source>
</evidence>
<evidence type="ECO:0000313" key="1">
    <source>
        <dbReference type="EMBL" id="KTD75413.1"/>
    </source>
</evidence>
<dbReference type="EMBL" id="UGOY01000001">
    <property type="protein sequence ID" value="STY22617.1"/>
    <property type="molecule type" value="Genomic_DNA"/>
</dbReference>
<evidence type="ECO:0000313" key="4">
    <source>
        <dbReference type="Proteomes" id="UP000255110"/>
    </source>
</evidence>
<dbReference type="RefSeq" id="WP_058477989.1">
    <property type="nucleotide sequence ID" value="NZ_CAAAIO010000032.1"/>
</dbReference>
<dbReference type="OrthoDB" id="5654345at2"/>
<dbReference type="Proteomes" id="UP000255110">
    <property type="component" value="Unassembled WGS sequence"/>
</dbReference>
<name>A0A378L7C8_9GAMM</name>
<dbReference type="AlphaFoldDB" id="A0A378L7C8"/>
<proteinExistence type="predicted"/>
<reference evidence="1 3" key="1">
    <citation type="submission" date="2015-11" db="EMBL/GenBank/DDBJ databases">
        <title>Genomic analysis of 38 Legionella species identifies large and diverse effector repertoires.</title>
        <authorList>
            <person name="Burstein D."/>
            <person name="Amaro F."/>
            <person name="Zusman T."/>
            <person name="Lifshitz Z."/>
            <person name="Cohen O."/>
            <person name="Gilbert J.A."/>
            <person name="Pupko T."/>
            <person name="Shuman H.A."/>
            <person name="Segal G."/>
        </authorList>
    </citation>
    <scope>NUCLEOTIDE SEQUENCE [LARGE SCALE GENOMIC DNA]</scope>
    <source>
        <strain evidence="1 3">SC-18-C9</strain>
    </source>
</reference>
<evidence type="ECO:0000313" key="3">
    <source>
        <dbReference type="Proteomes" id="UP000054820"/>
    </source>
</evidence>